<evidence type="ECO:0000256" key="2">
    <source>
        <dbReference type="ARBA" id="ARBA00010170"/>
    </source>
</evidence>
<accession>A0ABR4N4N1</accession>
<evidence type="ECO:0000256" key="1">
    <source>
        <dbReference type="ARBA" id="ARBA00004141"/>
    </source>
</evidence>
<comment type="caution">
    <text evidence="9">The sequence shown here is derived from an EMBL/GenBank/DDBJ whole genome shotgun (WGS) entry which is preliminary data.</text>
</comment>
<name>A0ABR4N4N1_9FUNG</name>
<evidence type="ECO:0000313" key="9">
    <source>
        <dbReference type="EMBL" id="KAL2914419.1"/>
    </source>
</evidence>
<evidence type="ECO:0000256" key="3">
    <source>
        <dbReference type="ARBA" id="ARBA00022692"/>
    </source>
</evidence>
<keyword evidence="3 7" id="KW-0812">Transmembrane</keyword>
<dbReference type="PANTHER" id="PTHR12372">
    <property type="entry name" value="PECANEX"/>
    <property type="match status" value="1"/>
</dbReference>
<dbReference type="Proteomes" id="UP001527925">
    <property type="component" value="Unassembled WGS sequence"/>
</dbReference>
<comment type="subcellular location">
    <subcellularLocation>
        <location evidence="1">Membrane</location>
        <topology evidence="1">Multi-pass membrane protein</topology>
    </subcellularLocation>
</comment>
<keyword evidence="4 7" id="KW-1133">Transmembrane helix</keyword>
<dbReference type="Pfam" id="PF05041">
    <property type="entry name" value="Pecanex_C"/>
    <property type="match status" value="1"/>
</dbReference>
<evidence type="ECO:0000256" key="5">
    <source>
        <dbReference type="ARBA" id="ARBA00023136"/>
    </source>
</evidence>
<evidence type="ECO:0000256" key="6">
    <source>
        <dbReference type="SAM" id="MobiDB-lite"/>
    </source>
</evidence>
<keyword evidence="10" id="KW-1185">Reference proteome</keyword>
<feature type="domain" description="Pecanex C-terminal" evidence="8">
    <location>
        <begin position="952"/>
        <end position="1009"/>
    </location>
</feature>
<sequence length="1046" mass="113375">MPAPLLNEYKATFAARRYVATLSGGPALPPPDSPLSNAALAVVFGIITLAFPAIAAAVVLVTVGDAPLGSAANTAYGATVVAVDWILHTLILFYNESDSLAELRDVEHDGLQALGSDEDPPLAGPPISSAFDFVFNQTRPPPLDSIKPLRIVKGVVAGIMSSAVLAYLAPSQVKARYHTEDRFRIDDFSRPAHVAILLILWGLESSVSSLANLSPVIGVVFAALPALWAIGFLPALRIMAEKMLELVHRLSVGPEKLYPVEAIIEGAHALCRLCIAVALALAVIFTAPSAPQQTHKLNAPFATAVVAVAITLKASREIQQVYIPSPLPILMNPLRVFDGCRRVLVLLGWIHRTAYHLAPLACVGWVAASLVGVPDVANGSVQNLADSAGNLNWIWAALMLLRSLTLAWHKPEETLTDICILLVTNVVVASGVPGQDANRVCSAAGIGAFPTWWCSLDPGTRLFFVTMIKDAAVRLRYKATFWLLGVKHFLFNAKQRHPQWYLWMLPILIISPVSIVIAAALDAPTLSFLGLPLLVIGFPRPTRMWASINREYTSGQDAKVYSSMAPSLMRSLSENIASGRVPPLRPGDVLLARLESRLLLLRGVETWFEGASVVVTGAELEPTSCHALEGAEVDGILDYALIDDNLRRRSWINDALFHTLLPVGTAAASSYVESKAITTGILDNPGVLRVFPSALLKVLVFCLLRTMDLHDLPTYRDVPVQRQLLQTAWKRFPLKWFEHLKSGGNAAAYHDMFASGSLSGGRFDQQTFDQVFMMLCISCHIILLGQTATNIESYETSASALFDMYRGNLPYSVNSECRTWWSHTIRAPLRRTCIQALRYAVKLVYEEAVEGEVADFAELESKLDEFVSDWVVTMDPAQALPSDPTAPAQAWRDGMNLGKPHFFALFKQAPASGASAGAAARIGGGPAATRESSPISVRILNKQDGCVVRLGIVNGEAVRGIWANLVFELLYLTNDDDERYSIQAHEILLRNLTVQTAPPPFGYPIWVSASRLGRAGLDGIATRGAQTPSPRAAAGRVHPADRDSSV</sequence>
<feature type="transmembrane region" description="Helical" evidence="7">
    <location>
        <begin position="500"/>
        <end position="521"/>
    </location>
</feature>
<evidence type="ECO:0000313" key="10">
    <source>
        <dbReference type="Proteomes" id="UP001527925"/>
    </source>
</evidence>
<dbReference type="InterPro" id="IPR007735">
    <property type="entry name" value="Pecanex_C"/>
</dbReference>
<feature type="transmembrane region" description="Helical" evidence="7">
    <location>
        <begin position="75"/>
        <end position="94"/>
    </location>
</feature>
<evidence type="ECO:0000256" key="4">
    <source>
        <dbReference type="ARBA" id="ARBA00022989"/>
    </source>
</evidence>
<keyword evidence="5 7" id="KW-0472">Membrane</keyword>
<reference evidence="9 10" key="1">
    <citation type="submission" date="2023-09" db="EMBL/GenBank/DDBJ databases">
        <title>Pangenome analysis of Batrachochytrium dendrobatidis and related Chytrids.</title>
        <authorList>
            <person name="Yacoub M.N."/>
            <person name="Stajich J.E."/>
            <person name="James T.Y."/>
        </authorList>
    </citation>
    <scope>NUCLEOTIDE SEQUENCE [LARGE SCALE GENOMIC DNA]</scope>
    <source>
        <strain evidence="9 10">JEL0888</strain>
    </source>
</reference>
<dbReference type="PANTHER" id="PTHR12372:SF6">
    <property type="entry name" value="PECANEX-LIKE PROTEIN 4"/>
    <property type="match status" value="1"/>
</dbReference>
<feature type="region of interest" description="Disordered" evidence="6">
    <location>
        <begin position="1020"/>
        <end position="1046"/>
    </location>
</feature>
<dbReference type="InterPro" id="IPR039797">
    <property type="entry name" value="Pecanex"/>
</dbReference>
<feature type="transmembrane region" description="Helical" evidence="7">
    <location>
        <begin position="216"/>
        <end position="236"/>
    </location>
</feature>
<feature type="transmembrane region" description="Helical" evidence="7">
    <location>
        <begin position="151"/>
        <end position="170"/>
    </location>
</feature>
<proteinExistence type="inferred from homology"/>
<organism evidence="9 10">
    <name type="scientific">Polyrhizophydium stewartii</name>
    <dbReference type="NCBI Taxonomy" id="2732419"/>
    <lineage>
        <taxon>Eukaryota</taxon>
        <taxon>Fungi</taxon>
        <taxon>Fungi incertae sedis</taxon>
        <taxon>Chytridiomycota</taxon>
        <taxon>Chytridiomycota incertae sedis</taxon>
        <taxon>Chytridiomycetes</taxon>
        <taxon>Rhizophydiales</taxon>
        <taxon>Rhizophydiales incertae sedis</taxon>
        <taxon>Polyrhizophydium</taxon>
    </lineage>
</organism>
<feature type="transmembrane region" description="Helical" evidence="7">
    <location>
        <begin position="191"/>
        <end position="210"/>
    </location>
</feature>
<dbReference type="EMBL" id="JADGIZ020000033">
    <property type="protein sequence ID" value="KAL2914419.1"/>
    <property type="molecule type" value="Genomic_DNA"/>
</dbReference>
<evidence type="ECO:0000259" key="8">
    <source>
        <dbReference type="Pfam" id="PF05041"/>
    </source>
</evidence>
<feature type="transmembrane region" description="Helical" evidence="7">
    <location>
        <begin position="38"/>
        <end position="63"/>
    </location>
</feature>
<comment type="similarity">
    <text evidence="2">Belongs to the pecanex family.</text>
</comment>
<gene>
    <name evidence="9" type="primary">PCNXL4</name>
    <name evidence="9" type="ORF">HK105_205986</name>
</gene>
<evidence type="ECO:0000256" key="7">
    <source>
        <dbReference type="SAM" id="Phobius"/>
    </source>
</evidence>
<protein>
    <submittedName>
        <fullName evidence="9">Pecanex-like protein 4</fullName>
    </submittedName>
</protein>